<dbReference type="EMBL" id="OZ019905">
    <property type="protein sequence ID" value="CAK9202810.1"/>
    <property type="molecule type" value="Genomic_DNA"/>
</dbReference>
<evidence type="ECO:0000256" key="1">
    <source>
        <dbReference type="SAM" id="MobiDB-lite"/>
    </source>
</evidence>
<accession>A0ABP0TQY8</accession>
<keyword evidence="3" id="KW-1185">Reference proteome</keyword>
<evidence type="ECO:0000313" key="3">
    <source>
        <dbReference type="Proteomes" id="UP001497512"/>
    </source>
</evidence>
<dbReference type="Proteomes" id="UP001497512">
    <property type="component" value="Chromosome 13"/>
</dbReference>
<evidence type="ECO:0008006" key="4">
    <source>
        <dbReference type="Google" id="ProtNLM"/>
    </source>
</evidence>
<protein>
    <recommendedName>
        <fullName evidence="4">DNA/RNA-binding protein Alba-like domain-containing protein</fullName>
    </recommendedName>
</protein>
<gene>
    <name evidence="2" type="ORF">CSSPTR1EN2_LOCUS6593</name>
</gene>
<reference evidence="2" key="1">
    <citation type="submission" date="2024-02" db="EMBL/GenBank/DDBJ databases">
        <authorList>
            <consortium name="ELIXIR-Norway"/>
            <consortium name="Elixir Norway"/>
        </authorList>
    </citation>
    <scope>NUCLEOTIDE SEQUENCE</scope>
</reference>
<evidence type="ECO:0000313" key="2">
    <source>
        <dbReference type="EMBL" id="CAK9202810.1"/>
    </source>
</evidence>
<feature type="compositionally biased region" description="Acidic residues" evidence="1">
    <location>
        <begin position="80"/>
        <end position="94"/>
    </location>
</feature>
<proteinExistence type="predicted"/>
<name>A0ABP0TQY8_9BRYO</name>
<feature type="region of interest" description="Disordered" evidence="1">
    <location>
        <begin position="80"/>
        <end position="123"/>
    </location>
</feature>
<sequence length="123" mass="13232">MSVMAAAVVREMGMMHLVVGSESYKTASGVVTRALGRIDEVANVHSEIQEKDVTVNTRGTSCGFMEIELEKLSLVGSEDVSEIVTDTDSEDGSTEESQPVSELDGASEFKNTEFENLVLEEGP</sequence>
<organism evidence="2 3">
    <name type="scientific">Sphagnum troendelagicum</name>
    <dbReference type="NCBI Taxonomy" id="128251"/>
    <lineage>
        <taxon>Eukaryota</taxon>
        <taxon>Viridiplantae</taxon>
        <taxon>Streptophyta</taxon>
        <taxon>Embryophyta</taxon>
        <taxon>Bryophyta</taxon>
        <taxon>Sphagnophytina</taxon>
        <taxon>Sphagnopsida</taxon>
        <taxon>Sphagnales</taxon>
        <taxon>Sphagnaceae</taxon>
        <taxon>Sphagnum</taxon>
    </lineage>
</organism>